<dbReference type="InParanoid" id="A0A5J5EQM5"/>
<comment type="caution">
    <text evidence="2">The sequence shown here is derived from an EMBL/GenBank/DDBJ whole genome shotgun (WGS) entry which is preliminary data.</text>
</comment>
<accession>A0A5J5EQM5</accession>
<sequence length="222" mass="23890">MPQKVGFRAVESQFGCFSNVFSDFPGRLVIKINVASYTVTRSPQPYNPNPRRRARFPQISGWPCEWRLCSESKLAVGTATPHFASSRTGDPQLALRYGAQCTHTTQEPKFLLVAMMLRLEQRARAHPALRSALTFCMTIASGRLFEPSGSILTEPMSNPAKRAAHVDRGGGGGGGKARLAAGSVLEPASLKSHGLEAGLRKEASRAGGPALKERVLSSEACP</sequence>
<dbReference type="AlphaFoldDB" id="A0A5J5EQM5"/>
<gene>
    <name evidence="2" type="ORF">FN846DRAFT_171255</name>
</gene>
<dbReference type="EMBL" id="VXIS01000164">
    <property type="protein sequence ID" value="KAA8899642.1"/>
    <property type="molecule type" value="Genomic_DNA"/>
</dbReference>
<proteinExistence type="predicted"/>
<reference evidence="2 3" key="1">
    <citation type="submission" date="2019-09" db="EMBL/GenBank/DDBJ databases">
        <title>Draft genome of the ectomycorrhizal ascomycete Sphaerosporella brunnea.</title>
        <authorList>
            <consortium name="DOE Joint Genome Institute"/>
            <person name="Benucci G.M."/>
            <person name="Marozzi G."/>
            <person name="Antonielli L."/>
            <person name="Sanchez S."/>
            <person name="Marco P."/>
            <person name="Wang X."/>
            <person name="Falini L.B."/>
            <person name="Barry K."/>
            <person name="Haridas S."/>
            <person name="Lipzen A."/>
            <person name="Labutti K."/>
            <person name="Grigoriev I.V."/>
            <person name="Murat C."/>
            <person name="Martin F."/>
            <person name="Albertini E."/>
            <person name="Donnini D."/>
            <person name="Bonito G."/>
        </authorList>
    </citation>
    <scope>NUCLEOTIDE SEQUENCE [LARGE SCALE GENOMIC DNA]</scope>
    <source>
        <strain evidence="2 3">Sb_GMNB300</strain>
    </source>
</reference>
<keyword evidence="3" id="KW-1185">Reference proteome</keyword>
<evidence type="ECO:0000313" key="3">
    <source>
        <dbReference type="Proteomes" id="UP000326924"/>
    </source>
</evidence>
<dbReference type="Proteomes" id="UP000326924">
    <property type="component" value="Unassembled WGS sequence"/>
</dbReference>
<organism evidence="2 3">
    <name type="scientific">Sphaerosporella brunnea</name>
    <dbReference type="NCBI Taxonomy" id="1250544"/>
    <lineage>
        <taxon>Eukaryota</taxon>
        <taxon>Fungi</taxon>
        <taxon>Dikarya</taxon>
        <taxon>Ascomycota</taxon>
        <taxon>Pezizomycotina</taxon>
        <taxon>Pezizomycetes</taxon>
        <taxon>Pezizales</taxon>
        <taxon>Pyronemataceae</taxon>
        <taxon>Sphaerosporella</taxon>
    </lineage>
</organism>
<evidence type="ECO:0000256" key="1">
    <source>
        <dbReference type="SAM" id="MobiDB-lite"/>
    </source>
</evidence>
<evidence type="ECO:0000313" key="2">
    <source>
        <dbReference type="EMBL" id="KAA8899642.1"/>
    </source>
</evidence>
<feature type="region of interest" description="Disordered" evidence="1">
    <location>
        <begin position="153"/>
        <end position="180"/>
    </location>
</feature>
<feature type="region of interest" description="Disordered" evidence="1">
    <location>
        <begin position="192"/>
        <end position="222"/>
    </location>
</feature>
<name>A0A5J5EQM5_9PEZI</name>
<protein>
    <submittedName>
        <fullName evidence="2">Uncharacterized protein</fullName>
    </submittedName>
</protein>